<evidence type="ECO:0000259" key="3">
    <source>
        <dbReference type="Pfam" id="PF00078"/>
    </source>
</evidence>
<proteinExistence type="predicted"/>
<sequence>MKMTKYHVKTAAEVRHELEGAAVFSELDMGYGFHQLPLHPDTAKRAVFQTHEGIHRMKRLFFGPRPASGIFHHEVSKCFRGVPGVTTIHDNILVYGATVAEHHQHLTACLERAEEKGVRLKLSKSTFCSPEVSWLGRIFSGTGVSADSSKIAAIVKAGRPETVEDVRSFLQACAYHAKFAFDHSSDSTYQEVTAPLRELLKMGAKFSWTAKRERSYQTLISILSDKATLRPFRRDRPTHFISDASPKGIAAPVYQEDEDGTLVPVDHVDRALSASEQAWQSQIEWESLAKSWGMRQLRAYLVGNHFTSWGDHAPLVPLYNNAARPASRRITKHRQQVQDLCFTDKFLAGKQNPCDFKSRFPTSLAGLSAADRDKLEVDDNDSVQVMRILVADLPPAISIDRLKEAAARDETYQGLIQAITSGSGPRRADRLVPYSRIWTELSVLDGLVMRGERIVIPDADLGNDMGNMRQWVLELAHDGHDTGQPSARCSDCAAGPLFPEEPAAGSERRAAPSDSATGSQRGGADSSSQPADLLTAQARLQEAIDKVEQLDRSLEKKLKENLEAKAVTADLRALVRRELAELDGRRAGRQASR</sequence>
<dbReference type="GO" id="GO:0071897">
    <property type="term" value="P:DNA biosynthetic process"/>
    <property type="evidence" value="ECO:0007669"/>
    <property type="project" value="UniProtKB-ARBA"/>
</dbReference>
<dbReference type="InterPro" id="IPR043502">
    <property type="entry name" value="DNA/RNA_pol_sf"/>
</dbReference>
<feature type="region of interest" description="Disordered" evidence="2">
    <location>
        <begin position="479"/>
        <end position="537"/>
    </location>
</feature>
<keyword evidence="1" id="KW-0511">Multifunctional enzyme</keyword>
<evidence type="ECO:0000256" key="2">
    <source>
        <dbReference type="SAM" id="MobiDB-lite"/>
    </source>
</evidence>
<dbReference type="InterPro" id="IPR050951">
    <property type="entry name" value="Retrovirus_Pol_polyprotein"/>
</dbReference>
<dbReference type="PANTHER" id="PTHR37984:SF5">
    <property type="entry name" value="PROTEIN NYNRIN-LIKE"/>
    <property type="match status" value="1"/>
</dbReference>
<comment type="caution">
    <text evidence="5">The sequence shown here is derived from an EMBL/GenBank/DDBJ whole genome shotgun (WGS) entry which is preliminary data.</text>
</comment>
<dbReference type="Pfam" id="PF17919">
    <property type="entry name" value="RT_RNaseH_2"/>
    <property type="match status" value="1"/>
</dbReference>
<feature type="compositionally biased region" description="Polar residues" evidence="2">
    <location>
        <begin position="514"/>
        <end position="530"/>
    </location>
</feature>
<evidence type="ECO:0000313" key="5">
    <source>
        <dbReference type="EMBL" id="KAF0310721.1"/>
    </source>
</evidence>
<gene>
    <name evidence="5" type="primary">pol_92</name>
    <name evidence="5" type="ORF">FJT64_001917</name>
</gene>
<evidence type="ECO:0000259" key="4">
    <source>
        <dbReference type="Pfam" id="PF17919"/>
    </source>
</evidence>
<dbReference type="PANTHER" id="PTHR37984">
    <property type="entry name" value="PROTEIN CBG26694"/>
    <property type="match status" value="1"/>
</dbReference>
<dbReference type="Gene3D" id="3.30.70.270">
    <property type="match status" value="2"/>
</dbReference>
<feature type="domain" description="Reverse transcriptase/retrotransposon-derived protein RNase H-like" evidence="4">
    <location>
        <begin position="208"/>
        <end position="307"/>
    </location>
</feature>
<dbReference type="InterPro" id="IPR000477">
    <property type="entry name" value="RT_dom"/>
</dbReference>
<accession>A0A6A4X8I9</accession>
<dbReference type="Proteomes" id="UP000440578">
    <property type="component" value="Unassembled WGS sequence"/>
</dbReference>
<dbReference type="OrthoDB" id="6380665at2759"/>
<dbReference type="GO" id="GO:0003824">
    <property type="term" value="F:catalytic activity"/>
    <property type="evidence" value="ECO:0007669"/>
    <property type="project" value="UniProtKB-KW"/>
</dbReference>
<evidence type="ECO:0000313" key="6">
    <source>
        <dbReference type="Proteomes" id="UP000440578"/>
    </source>
</evidence>
<dbReference type="InterPro" id="IPR041577">
    <property type="entry name" value="RT_RNaseH_2"/>
</dbReference>
<name>A0A6A4X8I9_AMPAM</name>
<reference evidence="5 6" key="1">
    <citation type="submission" date="2019-07" db="EMBL/GenBank/DDBJ databases">
        <title>Draft genome assembly of a fouling barnacle, Amphibalanus amphitrite (Darwin, 1854): The first reference genome for Thecostraca.</title>
        <authorList>
            <person name="Kim W."/>
        </authorList>
    </citation>
    <scope>NUCLEOTIDE SEQUENCE [LARGE SCALE GENOMIC DNA]</scope>
    <source>
        <strain evidence="5">SNU_AA5</strain>
        <tissue evidence="5">Soma without cirri and trophi</tissue>
    </source>
</reference>
<organism evidence="5 6">
    <name type="scientific">Amphibalanus amphitrite</name>
    <name type="common">Striped barnacle</name>
    <name type="synonym">Balanus amphitrite</name>
    <dbReference type="NCBI Taxonomy" id="1232801"/>
    <lineage>
        <taxon>Eukaryota</taxon>
        <taxon>Metazoa</taxon>
        <taxon>Ecdysozoa</taxon>
        <taxon>Arthropoda</taxon>
        <taxon>Crustacea</taxon>
        <taxon>Multicrustacea</taxon>
        <taxon>Cirripedia</taxon>
        <taxon>Thoracica</taxon>
        <taxon>Thoracicalcarea</taxon>
        <taxon>Balanomorpha</taxon>
        <taxon>Balanoidea</taxon>
        <taxon>Balanidae</taxon>
        <taxon>Amphibalaninae</taxon>
        <taxon>Amphibalanus</taxon>
    </lineage>
</organism>
<dbReference type="EMBL" id="VIIS01000292">
    <property type="protein sequence ID" value="KAF0310721.1"/>
    <property type="molecule type" value="Genomic_DNA"/>
</dbReference>
<evidence type="ECO:0000256" key="1">
    <source>
        <dbReference type="ARBA" id="ARBA00023268"/>
    </source>
</evidence>
<dbReference type="AlphaFoldDB" id="A0A6A4X8I9"/>
<keyword evidence="6" id="KW-1185">Reference proteome</keyword>
<dbReference type="SUPFAM" id="SSF56672">
    <property type="entry name" value="DNA/RNA polymerases"/>
    <property type="match status" value="1"/>
</dbReference>
<feature type="domain" description="Reverse transcriptase" evidence="3">
    <location>
        <begin position="16"/>
        <end position="137"/>
    </location>
</feature>
<dbReference type="CDD" id="cd01647">
    <property type="entry name" value="RT_LTR"/>
    <property type="match status" value="1"/>
</dbReference>
<dbReference type="Pfam" id="PF00078">
    <property type="entry name" value="RVT_1"/>
    <property type="match status" value="1"/>
</dbReference>
<dbReference type="InterPro" id="IPR043128">
    <property type="entry name" value="Rev_trsase/Diguanyl_cyclase"/>
</dbReference>
<protein>
    <submittedName>
        <fullName evidence="5">Retrovirus-related Pol polyprotein from transposon 17.6</fullName>
    </submittedName>
</protein>